<protein>
    <submittedName>
        <fullName evidence="2">DUF4375 domain-containing protein</fullName>
    </submittedName>
</protein>
<dbReference type="Gene3D" id="1.20.1420.60">
    <property type="match status" value="1"/>
</dbReference>
<evidence type="ECO:0000259" key="1">
    <source>
        <dbReference type="Pfam" id="PF14300"/>
    </source>
</evidence>
<evidence type="ECO:0000313" key="3">
    <source>
        <dbReference type="Proteomes" id="UP001172743"/>
    </source>
</evidence>
<organism evidence="2 3">
    <name type="scientific">Ureibacillus aquaedulcis</name>
    <dbReference type="NCBI Taxonomy" id="3058421"/>
    <lineage>
        <taxon>Bacteria</taxon>
        <taxon>Bacillati</taxon>
        <taxon>Bacillota</taxon>
        <taxon>Bacilli</taxon>
        <taxon>Bacillales</taxon>
        <taxon>Caryophanaceae</taxon>
        <taxon>Ureibacillus</taxon>
    </lineage>
</organism>
<keyword evidence="3" id="KW-1185">Reference proteome</keyword>
<dbReference type="InterPro" id="IPR025402">
    <property type="entry name" value="DMP19_C"/>
</dbReference>
<dbReference type="Proteomes" id="UP001172743">
    <property type="component" value="Unassembled WGS sequence"/>
</dbReference>
<sequence length="89" mass="10212">MNRGAKLVKESVNALNKIGANQQAIILTRAVNIFNTMQLSSIDDVEDYIEATEEGKFLKLDLEYYALEPTVNDFLEKYLEQHEAEFIIE</sequence>
<dbReference type="RefSeq" id="WP_301138790.1">
    <property type="nucleotide sequence ID" value="NZ_JAUHTQ010000009.1"/>
</dbReference>
<reference evidence="2" key="1">
    <citation type="submission" date="2023-07" db="EMBL/GenBank/DDBJ databases">
        <title>Ureibacillus sp. isolated from freshwater well.</title>
        <authorList>
            <person name="Kirdat K."/>
            <person name="Bhatt A."/>
            <person name="Teware R."/>
            <person name="Bhavsar Y."/>
            <person name="Yadav A."/>
        </authorList>
    </citation>
    <scope>NUCLEOTIDE SEQUENCE</scope>
    <source>
        <strain evidence="2">BA0131</strain>
    </source>
</reference>
<accession>A0ABT8GSJ5</accession>
<comment type="caution">
    <text evidence="2">The sequence shown here is derived from an EMBL/GenBank/DDBJ whole genome shotgun (WGS) entry which is preliminary data.</text>
</comment>
<proteinExistence type="predicted"/>
<name>A0ABT8GSJ5_9BACL</name>
<gene>
    <name evidence="2" type="ORF">QYB95_12605</name>
</gene>
<evidence type="ECO:0000313" key="2">
    <source>
        <dbReference type="EMBL" id="MDN4494385.1"/>
    </source>
</evidence>
<feature type="domain" description="DNA mimic protein DMP19 C-terminal" evidence="1">
    <location>
        <begin position="2"/>
        <end position="82"/>
    </location>
</feature>
<dbReference type="EMBL" id="JAUHTQ010000009">
    <property type="protein sequence ID" value="MDN4494385.1"/>
    <property type="molecule type" value="Genomic_DNA"/>
</dbReference>
<dbReference type="Pfam" id="PF14300">
    <property type="entry name" value="DMP19"/>
    <property type="match status" value="1"/>
</dbReference>